<organism evidence="3 4">
    <name type="scientific">Conchiformibius steedae</name>
    <dbReference type="NCBI Taxonomy" id="153493"/>
    <lineage>
        <taxon>Bacteria</taxon>
        <taxon>Pseudomonadati</taxon>
        <taxon>Pseudomonadota</taxon>
        <taxon>Betaproteobacteria</taxon>
        <taxon>Neisseriales</taxon>
        <taxon>Neisseriaceae</taxon>
        <taxon>Conchiformibius</taxon>
    </lineage>
</organism>
<dbReference type="Pfam" id="PF19263">
    <property type="entry name" value="DUF5906"/>
    <property type="match status" value="1"/>
</dbReference>
<dbReference type="Proteomes" id="UP000269923">
    <property type="component" value="Unassembled WGS sequence"/>
</dbReference>
<comment type="caution">
    <text evidence="3">The sequence shown here is derived from an EMBL/GenBank/DDBJ whole genome shotgun (WGS) entry which is preliminary data.</text>
</comment>
<dbReference type="SUPFAM" id="SSF57783">
    <property type="entry name" value="Zinc beta-ribbon"/>
    <property type="match status" value="1"/>
</dbReference>
<dbReference type="AlphaFoldDB" id="A0A3P2A605"/>
<keyword evidence="4" id="KW-1185">Reference proteome</keyword>
<dbReference type="Gene3D" id="3.90.580.10">
    <property type="entry name" value="Zinc finger, CHC2-type domain"/>
    <property type="match status" value="1"/>
</dbReference>
<gene>
    <name evidence="3" type="ORF">EII21_05720</name>
</gene>
<evidence type="ECO:0000256" key="1">
    <source>
        <dbReference type="SAM" id="MobiDB-lite"/>
    </source>
</evidence>
<dbReference type="GO" id="GO:0003677">
    <property type="term" value="F:DNA binding"/>
    <property type="evidence" value="ECO:0007669"/>
    <property type="project" value="InterPro"/>
</dbReference>
<proteinExistence type="predicted"/>
<dbReference type="OrthoDB" id="110640at2"/>
<accession>A0A3P2A605</accession>
<sequence length="926" mass="104782">MNQIDFKSIADAALNAADMLLSAWLPQGKRHGHEYQALNPTRADSKIGSFSINLNTGAWADFATDDYGGDLISLYAYLHGVKMGAAARALAEQLRMDISPPAAPVSPAAKAAAHLPPENKDWQTIVPVPDECLRGMDAAHPFREKHGKTRSTESVYRDEAGRVLGMVVRFPKSDGGKEDVPRTFGLDKKSGLMEWRWKMWDDPRPIYGLDVLAAKPDAPVLIVEGEKCKNVAESSGKFDDFAVVSWAGGSNAWKKTDWARLGKRRVVLFPDADAQRQKLTKKEQQQGVLPESKPLLPAIEQPGMKAMLGIEQILRDAGCDTAIVAITEPNVWTAGYDIADMLTDTEPLADARQLVEQALSAASPTPTTPCVSQDVQNGESEQTSSDADVYNQHFAELRQHFALVEGKRAAVDKRTGVTYSYQALKARFCKDSADSWFNLPNKPVFTQYEIKNLKEIIELKNKSTDKETIAMMERYIYLDGSSSVWDNQLWRIIDQGAAKLAMGDDFKFWVNSPQRKVIPIDNIVFNPKTLDLGDQYINLFRGLPFEPQYAVERDQMPQDWGEVIELYPQCRNIFLLVKHLCNGDWFATQFVMNWLAYPLQHMGAKMVTCLVVHGEVQGAGKSWLFDDIMGAIYGEHGGHYGQEDLETIYTANRSAKLYGAFEEVFNNQQKYNQAGKIKNLITRKTQRIERKFVDARDEANHINCVFTSNEAQPYKLDENDRRAFVISPQKKIPEDLKAAIEEEINNGGIQAFYSLLMSLPLTLDYEYDRDPETGLDNLVVWRDNSVRFDAHSEAPMTEAKKLVISFGRFSWQAFYWEWSNGEIDGIPFSVCKPADLYKLFCWWVSKNHDRDMPFQKFINCIRTKMSRQKRRCRVPSSNRPDEVKQAWVLIPKNMRVPDGIADMDYIGTQVLRFARAVNELTGDHDN</sequence>
<dbReference type="GO" id="GO:0006260">
    <property type="term" value="P:DNA replication"/>
    <property type="evidence" value="ECO:0007669"/>
    <property type="project" value="InterPro"/>
</dbReference>
<evidence type="ECO:0000259" key="2">
    <source>
        <dbReference type="Pfam" id="PF19263"/>
    </source>
</evidence>
<dbReference type="InterPro" id="IPR027417">
    <property type="entry name" value="P-loop_NTPase"/>
</dbReference>
<dbReference type="InterPro" id="IPR036977">
    <property type="entry name" value="DNA_primase_Znf_CHC2"/>
</dbReference>
<dbReference type="InterPro" id="IPR045455">
    <property type="entry name" value="NrS-1_pol-like_helicase"/>
</dbReference>
<dbReference type="Gene3D" id="3.40.50.300">
    <property type="entry name" value="P-loop containing nucleotide triphosphate hydrolases"/>
    <property type="match status" value="1"/>
</dbReference>
<dbReference type="RefSeq" id="WP_124794634.1">
    <property type="nucleotide sequence ID" value="NZ_RQYC01000006.1"/>
</dbReference>
<name>A0A3P2A605_9NEIS</name>
<reference evidence="3 4" key="1">
    <citation type="submission" date="2018-11" db="EMBL/GenBank/DDBJ databases">
        <title>Genomes From Bacteria Associated with the Canine Oral Cavity: a Test Case for Automated Genome-Based Taxonomic Assignment.</title>
        <authorList>
            <person name="Coil D.A."/>
            <person name="Jospin G."/>
            <person name="Darling A.E."/>
            <person name="Wallis C."/>
            <person name="Davis I.J."/>
            <person name="Harris S."/>
            <person name="Eisen J.A."/>
            <person name="Holcombe L.J."/>
            <person name="O'Flynn C."/>
        </authorList>
    </citation>
    <scope>NUCLEOTIDE SEQUENCE [LARGE SCALE GENOMIC DNA]</scope>
    <source>
        <strain evidence="3 4">COT-280</strain>
    </source>
</reference>
<protein>
    <submittedName>
        <fullName evidence="3">DNA primase</fullName>
    </submittedName>
</protein>
<dbReference type="GO" id="GO:0008270">
    <property type="term" value="F:zinc ion binding"/>
    <property type="evidence" value="ECO:0007669"/>
    <property type="project" value="InterPro"/>
</dbReference>
<dbReference type="EMBL" id="RQYC01000006">
    <property type="protein sequence ID" value="RRD90415.1"/>
    <property type="molecule type" value="Genomic_DNA"/>
</dbReference>
<evidence type="ECO:0000313" key="4">
    <source>
        <dbReference type="Proteomes" id="UP000269923"/>
    </source>
</evidence>
<feature type="region of interest" description="Disordered" evidence="1">
    <location>
        <begin position="360"/>
        <end position="384"/>
    </location>
</feature>
<evidence type="ECO:0000313" key="3">
    <source>
        <dbReference type="EMBL" id="RRD90415.1"/>
    </source>
</evidence>
<feature type="domain" description="NrS-1 polymerase-like helicase" evidence="2">
    <location>
        <begin position="613"/>
        <end position="722"/>
    </location>
</feature>